<dbReference type="OrthoDB" id="8216961at2759"/>
<name>A0A6P8Z7S3_THRPL</name>
<dbReference type="AlphaFoldDB" id="A0A6P8Z7S3"/>
<evidence type="ECO:0000313" key="2">
    <source>
        <dbReference type="Proteomes" id="UP000515158"/>
    </source>
</evidence>
<accession>A0A6P8Z7S3</accession>
<dbReference type="Proteomes" id="UP000515158">
    <property type="component" value="Unplaced"/>
</dbReference>
<evidence type="ECO:0000256" key="1">
    <source>
        <dbReference type="SAM" id="SignalP"/>
    </source>
</evidence>
<dbReference type="GeneID" id="117648190"/>
<gene>
    <name evidence="3" type="primary">LOC117648190</name>
</gene>
<feature type="chain" id="PRO_5028355694" evidence="1">
    <location>
        <begin position="19"/>
        <end position="235"/>
    </location>
</feature>
<reference evidence="3" key="1">
    <citation type="submission" date="2025-08" db="UniProtKB">
        <authorList>
            <consortium name="RefSeq"/>
        </authorList>
    </citation>
    <scope>IDENTIFICATION</scope>
    <source>
        <tissue evidence="3">Total insect</tissue>
    </source>
</reference>
<protein>
    <submittedName>
        <fullName evidence="3">Uncharacterized protein LOC117648190</fullName>
    </submittedName>
</protein>
<dbReference type="RefSeq" id="XP_034246420.1">
    <property type="nucleotide sequence ID" value="XM_034390529.1"/>
</dbReference>
<keyword evidence="2" id="KW-1185">Reference proteome</keyword>
<evidence type="ECO:0000313" key="3">
    <source>
        <dbReference type="RefSeq" id="XP_034246420.1"/>
    </source>
</evidence>
<sequence length="235" mass="25555">MWSLTVLLVASLVGSAPGEEQSLQASAAAVEKVGQALPGVLRQQWTDLSTELHASFEAAVKREAAAYSEAASKKAVNDAIALLRKLVATRFDADDAFKKSETAEVAGLVAKYSSLINERLKPASKDAGDEDAILALRKVKQTMFVKLERQYLSMFAASRATFRRAFQTISTQVAKNATVRKNVRESAGRMLLHLVNNQKKCISVLAGQFRLVEKFATDADNVLFRIAVPAQTNAL</sequence>
<organism evidence="3">
    <name type="scientific">Thrips palmi</name>
    <name type="common">Melon thrips</name>
    <dbReference type="NCBI Taxonomy" id="161013"/>
    <lineage>
        <taxon>Eukaryota</taxon>
        <taxon>Metazoa</taxon>
        <taxon>Ecdysozoa</taxon>
        <taxon>Arthropoda</taxon>
        <taxon>Hexapoda</taxon>
        <taxon>Insecta</taxon>
        <taxon>Pterygota</taxon>
        <taxon>Neoptera</taxon>
        <taxon>Paraneoptera</taxon>
        <taxon>Thysanoptera</taxon>
        <taxon>Terebrantia</taxon>
        <taxon>Thripoidea</taxon>
        <taxon>Thripidae</taxon>
        <taxon>Thrips</taxon>
    </lineage>
</organism>
<feature type="signal peptide" evidence="1">
    <location>
        <begin position="1"/>
        <end position="18"/>
    </location>
</feature>
<proteinExistence type="predicted"/>
<dbReference type="InParanoid" id="A0A6P8Z7S3"/>
<dbReference type="KEGG" id="tpal:117648190"/>
<keyword evidence="1" id="KW-0732">Signal</keyword>